<proteinExistence type="predicted"/>
<dbReference type="Pfam" id="PF10673">
    <property type="entry name" value="DUF2487"/>
    <property type="match status" value="1"/>
</dbReference>
<dbReference type="EMBL" id="JAELUP010000103">
    <property type="protein sequence ID" value="MBJ6363550.1"/>
    <property type="molecule type" value="Genomic_DNA"/>
</dbReference>
<dbReference type="Proteomes" id="UP000640274">
    <property type="component" value="Unassembled WGS sequence"/>
</dbReference>
<gene>
    <name evidence="1" type="ORF">JFN88_20285</name>
</gene>
<evidence type="ECO:0000313" key="1">
    <source>
        <dbReference type="EMBL" id="MBJ6363550.1"/>
    </source>
</evidence>
<comment type="caution">
    <text evidence="1">The sequence shown here is derived from an EMBL/GenBank/DDBJ whole genome shotgun (WGS) entry which is preliminary data.</text>
</comment>
<protein>
    <submittedName>
        <fullName evidence="1">DUF2487 family protein</fullName>
    </submittedName>
</protein>
<name>A0A934MMN6_9BACL</name>
<dbReference type="InterPro" id="IPR019615">
    <property type="entry name" value="DUF2487"/>
</dbReference>
<keyword evidence="2" id="KW-1185">Reference proteome</keyword>
<evidence type="ECO:0000313" key="2">
    <source>
        <dbReference type="Proteomes" id="UP000640274"/>
    </source>
</evidence>
<reference evidence="1" key="1">
    <citation type="submission" date="2020-12" db="EMBL/GenBank/DDBJ databases">
        <authorList>
            <person name="Huq M.A."/>
        </authorList>
    </citation>
    <scope>NUCLEOTIDE SEQUENCE</scope>
    <source>
        <strain evidence="1">MAHUQ-46</strain>
    </source>
</reference>
<dbReference type="AlphaFoldDB" id="A0A934MMN6"/>
<organism evidence="1 2">
    <name type="scientific">Paenibacillus roseus</name>
    <dbReference type="NCBI Taxonomy" id="2798579"/>
    <lineage>
        <taxon>Bacteria</taxon>
        <taxon>Bacillati</taxon>
        <taxon>Bacillota</taxon>
        <taxon>Bacilli</taxon>
        <taxon>Bacillales</taxon>
        <taxon>Paenibacillaceae</taxon>
        <taxon>Paenibacillus</taxon>
    </lineage>
</organism>
<sequence length="146" mass="16402">MKFNEIEKSRWDELKPYLDTCLLPVTGLIGTEAPHKATAELEGLRDVMDLVEVPFKGRLVTYPAYHFFEESDALRLDELCRRFRASGFRYVILVTGKPGLKLDGIAADLVIAPAEDGTIPDPTAVKQTVTAIWQQQKNENEPIKAE</sequence>
<accession>A0A934MMN6</accession>
<dbReference type="RefSeq" id="WP_199021085.1">
    <property type="nucleotide sequence ID" value="NZ_JAELUP010000103.1"/>
</dbReference>